<reference evidence="11" key="1">
    <citation type="journal article" date="2015" name="Genome Announc.">
        <title>Genome sequence of the AIDS-associated pathogen Penicillium marneffei (ATCC18224) and its near taxonomic relative Talaromyces stipitatus (ATCC10500).</title>
        <authorList>
            <person name="Nierman W.C."/>
            <person name="Fedorova-Abrams N.D."/>
            <person name="Andrianopoulos A."/>
        </authorList>
    </citation>
    <scope>NUCLEOTIDE SEQUENCE [LARGE SCALE GENOMIC DNA]</scope>
    <source>
        <strain evidence="11">ATCC 10500 / CBS 375.48 / QM 6759 / NRRL 1006</strain>
    </source>
</reference>
<gene>
    <name evidence="10" type="ORF">TSTA_079630</name>
</gene>
<dbReference type="GO" id="GO:0006850">
    <property type="term" value="P:pyruvate import into mitochondria"/>
    <property type="evidence" value="ECO:0007669"/>
    <property type="project" value="InterPro"/>
</dbReference>
<dbReference type="VEuPathDB" id="FungiDB:TSTA_079630"/>
<keyword evidence="3 9" id="KW-0813">Transport</keyword>
<dbReference type="HOGENOM" id="CLU_099502_3_0_1"/>
<dbReference type="AlphaFoldDB" id="B8LWX5"/>
<proteinExistence type="inferred from homology"/>
<dbReference type="Proteomes" id="UP000001745">
    <property type="component" value="Unassembled WGS sequence"/>
</dbReference>
<dbReference type="EMBL" id="EQ962652">
    <property type="protein sequence ID" value="EED24608.1"/>
    <property type="molecule type" value="Genomic_DNA"/>
</dbReference>
<evidence type="ECO:0000256" key="7">
    <source>
        <dbReference type="ARBA" id="ARBA00023128"/>
    </source>
</evidence>
<dbReference type="RefSeq" id="XP_002341995.1">
    <property type="nucleotide sequence ID" value="XM_002341954.1"/>
</dbReference>
<organism evidence="10 11">
    <name type="scientific">Talaromyces stipitatus (strain ATCC 10500 / CBS 375.48 / QM 6759 / NRRL 1006)</name>
    <name type="common">Penicillium stipitatum</name>
    <dbReference type="NCBI Taxonomy" id="441959"/>
    <lineage>
        <taxon>Eukaryota</taxon>
        <taxon>Fungi</taxon>
        <taxon>Dikarya</taxon>
        <taxon>Ascomycota</taxon>
        <taxon>Pezizomycotina</taxon>
        <taxon>Eurotiomycetes</taxon>
        <taxon>Eurotiomycetidae</taxon>
        <taxon>Eurotiales</taxon>
        <taxon>Trichocomaceae</taxon>
        <taxon>Talaromyces</taxon>
        <taxon>Talaromyces sect. Talaromyces</taxon>
    </lineage>
</organism>
<evidence type="ECO:0000313" key="10">
    <source>
        <dbReference type="EMBL" id="EED24608.1"/>
    </source>
</evidence>
<evidence type="ECO:0000256" key="5">
    <source>
        <dbReference type="ARBA" id="ARBA00022792"/>
    </source>
</evidence>
<dbReference type="GeneID" id="8103896"/>
<keyword evidence="6" id="KW-1133">Transmembrane helix</keyword>
<dbReference type="InParanoid" id="B8LWX5"/>
<dbReference type="GO" id="GO:0005743">
    <property type="term" value="C:mitochondrial inner membrane"/>
    <property type="evidence" value="ECO:0007669"/>
    <property type="project" value="UniProtKB-SubCell"/>
</dbReference>
<comment type="similarity">
    <text evidence="2 9">Belongs to the mitochondrial pyruvate carrier (MPC) (TC 2.A.105) family.</text>
</comment>
<evidence type="ECO:0000256" key="8">
    <source>
        <dbReference type="ARBA" id="ARBA00023136"/>
    </source>
</evidence>
<keyword evidence="4" id="KW-0812">Transmembrane</keyword>
<protein>
    <recommendedName>
        <fullName evidence="9">Mitochondrial pyruvate carrier</fullName>
    </recommendedName>
</protein>
<evidence type="ECO:0000256" key="3">
    <source>
        <dbReference type="ARBA" id="ARBA00022448"/>
    </source>
</evidence>
<evidence type="ECO:0000256" key="4">
    <source>
        <dbReference type="ARBA" id="ARBA00022692"/>
    </source>
</evidence>
<keyword evidence="7 9" id="KW-0496">Mitochondrion</keyword>
<dbReference type="OrthoDB" id="1697690at2759"/>
<dbReference type="STRING" id="441959.B8LWX5"/>
<dbReference type="InterPro" id="IPR005336">
    <property type="entry name" value="MPC"/>
</dbReference>
<evidence type="ECO:0000256" key="9">
    <source>
        <dbReference type="RuleBase" id="RU363100"/>
    </source>
</evidence>
<evidence type="ECO:0000256" key="1">
    <source>
        <dbReference type="ARBA" id="ARBA00004448"/>
    </source>
</evidence>
<evidence type="ECO:0000313" key="11">
    <source>
        <dbReference type="Proteomes" id="UP000001745"/>
    </source>
</evidence>
<accession>B8LWX5</accession>
<keyword evidence="5 9" id="KW-0999">Mitochondrion inner membrane</keyword>
<evidence type="ECO:0000256" key="6">
    <source>
        <dbReference type="ARBA" id="ARBA00022989"/>
    </source>
</evidence>
<dbReference type="Pfam" id="PF03650">
    <property type="entry name" value="MPC"/>
    <property type="match status" value="1"/>
</dbReference>
<keyword evidence="8" id="KW-0472">Membrane</keyword>
<evidence type="ECO:0000256" key="2">
    <source>
        <dbReference type="ARBA" id="ARBA00006416"/>
    </source>
</evidence>
<sequence length="118" mass="13250">MYAAIKAINTKIRSNKALDYFCSTHFWGPASNFGIPIAAVADIQKDPEMTNDGRLHAHLGLVDEIFPCSEAQELFVIRNAHSQSWCSVDPGDAIRKLLVLALWHGPGKFQTQDRRDRQ</sequence>
<dbReference type="eggNOG" id="KOG1590">
    <property type="taxonomic scope" value="Eukaryota"/>
</dbReference>
<comment type="subcellular location">
    <subcellularLocation>
        <location evidence="1 9">Mitochondrion inner membrane</location>
        <topology evidence="1 9">Multi-pass membrane protein</topology>
    </subcellularLocation>
</comment>
<comment type="function">
    <text evidence="9">Mediates the uptake of pyruvate into mitochondria.</text>
</comment>
<keyword evidence="11" id="KW-1185">Reference proteome</keyword>
<name>B8LWX5_TALSN</name>